<keyword evidence="13" id="KW-1185">Reference proteome</keyword>
<dbReference type="InterPro" id="IPR012347">
    <property type="entry name" value="Ferritin-like"/>
</dbReference>
<dbReference type="NCBIfam" id="TIGR00754">
    <property type="entry name" value="bfr"/>
    <property type="match status" value="1"/>
</dbReference>
<dbReference type="PANTHER" id="PTHR30295">
    <property type="entry name" value="BACTERIOFERRITIN"/>
    <property type="match status" value="1"/>
</dbReference>
<dbReference type="InterPro" id="IPR008331">
    <property type="entry name" value="Ferritin_DPS_dom"/>
</dbReference>
<comment type="catalytic activity">
    <reaction evidence="8">
        <text>Fe(2+)(in) = Fe(2+)(out)</text>
        <dbReference type="Rhea" id="RHEA:28486"/>
        <dbReference type="ChEBI" id="CHEBI:29033"/>
    </reaction>
</comment>
<evidence type="ECO:0000256" key="5">
    <source>
        <dbReference type="ARBA" id="ARBA00023002"/>
    </source>
</evidence>
<evidence type="ECO:0000256" key="7">
    <source>
        <dbReference type="ARBA" id="ARBA00023065"/>
    </source>
</evidence>
<dbReference type="CDD" id="cd00907">
    <property type="entry name" value="Bacterioferritin"/>
    <property type="match status" value="1"/>
</dbReference>
<evidence type="ECO:0000256" key="4">
    <source>
        <dbReference type="ARBA" id="ARBA00022496"/>
    </source>
</evidence>
<comment type="catalytic activity">
    <reaction evidence="9">
        <text>4 Fe(2+) + O2 + 4 H(+) = 4 Fe(3+) + 2 H2O</text>
        <dbReference type="Rhea" id="RHEA:11148"/>
        <dbReference type="ChEBI" id="CHEBI:15377"/>
        <dbReference type="ChEBI" id="CHEBI:15378"/>
        <dbReference type="ChEBI" id="CHEBI:15379"/>
        <dbReference type="ChEBI" id="CHEBI:29033"/>
        <dbReference type="ChEBI" id="CHEBI:29034"/>
        <dbReference type="EC" id="1.16.3.1"/>
    </reaction>
</comment>
<dbReference type="InterPro" id="IPR002024">
    <property type="entry name" value="Bacterioferritin"/>
</dbReference>
<keyword evidence="5 12" id="KW-0560">Oxidoreductase</keyword>
<evidence type="ECO:0000256" key="9">
    <source>
        <dbReference type="PIRNR" id="PIRNR002560"/>
    </source>
</evidence>
<reference evidence="12 13" key="1">
    <citation type="submission" date="2023-03" db="EMBL/GenBank/DDBJ databases">
        <authorList>
            <person name="Pearce D."/>
        </authorList>
    </citation>
    <scope>NUCLEOTIDE SEQUENCE [LARGE SCALE GENOMIC DNA]</scope>
    <source>
        <strain evidence="12">Msz</strain>
    </source>
</reference>
<dbReference type="GO" id="GO:0004322">
    <property type="term" value="F:ferroxidase activity"/>
    <property type="evidence" value="ECO:0007669"/>
    <property type="project" value="UniProtKB-EC"/>
</dbReference>
<organism evidence="12 13">
    <name type="scientific">Methylocaldum szegediense</name>
    <dbReference type="NCBI Taxonomy" id="73780"/>
    <lineage>
        <taxon>Bacteria</taxon>
        <taxon>Pseudomonadati</taxon>
        <taxon>Pseudomonadota</taxon>
        <taxon>Gammaproteobacteria</taxon>
        <taxon>Methylococcales</taxon>
        <taxon>Methylococcaceae</taxon>
        <taxon>Methylocaldum</taxon>
    </lineage>
</organism>
<evidence type="ECO:0000256" key="6">
    <source>
        <dbReference type="ARBA" id="ARBA00023004"/>
    </source>
</evidence>
<proteinExistence type="inferred from homology"/>
<evidence type="ECO:0000313" key="12">
    <source>
        <dbReference type="EMBL" id="CAI8831425.1"/>
    </source>
</evidence>
<dbReference type="Gene3D" id="1.20.1260.10">
    <property type="match status" value="1"/>
</dbReference>
<dbReference type="PROSITE" id="PS00549">
    <property type="entry name" value="BACTERIOFERRITIN"/>
    <property type="match status" value="1"/>
</dbReference>
<keyword evidence="6 9" id="KW-0408">Iron</keyword>
<evidence type="ECO:0000313" key="13">
    <source>
        <dbReference type="Proteomes" id="UP001162030"/>
    </source>
</evidence>
<sequence>MKGNADVIARLNDLLAGELTSIDQYLIHSRMYKDWGFNRLYERIHHELEEERSHADQLIDRILFLEGVPDLSKRNTLQIGQDVPSMLKNDLALEYKVIEELRKAMAFCENVGDFVTRDVLLALLKDTEEDHAHWLEIQLELIEKVGLQNYLQTQM</sequence>
<comment type="function">
    <text evidence="9">Iron-storage protein, whose ferroxidase center binds Fe(2+), oxidizes it using dioxygen to Fe(3+), and participates in the subsequent Fe(3+) oxide mineral core formation within the central cavity of the BFR protein shell.</text>
</comment>
<name>A0ABM9I257_9GAMM</name>
<dbReference type="PROSITE" id="PS50905">
    <property type="entry name" value="FERRITIN_LIKE"/>
    <property type="match status" value="1"/>
</dbReference>
<dbReference type="PANTHER" id="PTHR30295:SF9">
    <property type="entry name" value="BACTERIOFERRITIN"/>
    <property type="match status" value="1"/>
</dbReference>
<dbReference type="PRINTS" id="PR00601">
    <property type="entry name" value="BACFERRITIN"/>
</dbReference>
<dbReference type="Proteomes" id="UP001162030">
    <property type="component" value="Chromosome"/>
</dbReference>
<accession>A0ABM9I257</accession>
<gene>
    <name evidence="12" type="primary">bfr</name>
    <name evidence="12" type="ORF">MSZNOR_2151</name>
</gene>
<dbReference type="EC" id="1.16.3.1" evidence="9"/>
<keyword evidence="2 9" id="KW-0409">Iron storage</keyword>
<dbReference type="Pfam" id="PF00210">
    <property type="entry name" value="Ferritin"/>
    <property type="match status" value="1"/>
</dbReference>
<keyword evidence="9 10" id="KW-0479">Metal-binding</keyword>
<keyword evidence="4" id="KW-0410">Iron transport</keyword>
<keyword evidence="10" id="KW-0349">Heme</keyword>
<evidence type="ECO:0000256" key="2">
    <source>
        <dbReference type="ARBA" id="ARBA00022434"/>
    </source>
</evidence>
<comment type="similarity">
    <text evidence="1 9 10">Belongs to the bacterioferritin family.</text>
</comment>
<dbReference type="InterPro" id="IPR009040">
    <property type="entry name" value="Ferritin-like_diiron"/>
</dbReference>
<dbReference type="PIRSF" id="PIRSF002560">
    <property type="entry name" value="Bacterioferritin"/>
    <property type="match status" value="1"/>
</dbReference>
<evidence type="ECO:0000256" key="8">
    <source>
        <dbReference type="ARBA" id="ARBA00036243"/>
    </source>
</evidence>
<protein>
    <recommendedName>
        <fullName evidence="9 10">Bacterioferritin</fullName>
        <ecNumber evidence="9">1.16.3.1</ecNumber>
    </recommendedName>
</protein>
<evidence type="ECO:0000256" key="1">
    <source>
        <dbReference type="ARBA" id="ARBA00008093"/>
    </source>
</evidence>
<keyword evidence="7" id="KW-0406">Ion transport</keyword>
<evidence type="ECO:0000256" key="3">
    <source>
        <dbReference type="ARBA" id="ARBA00022448"/>
    </source>
</evidence>
<evidence type="ECO:0000256" key="10">
    <source>
        <dbReference type="RuleBase" id="RU000623"/>
    </source>
</evidence>
<feature type="domain" description="Ferritin-like diiron" evidence="11">
    <location>
        <begin position="1"/>
        <end position="146"/>
    </location>
</feature>
<dbReference type="InterPro" id="IPR009078">
    <property type="entry name" value="Ferritin-like_SF"/>
</dbReference>
<dbReference type="RefSeq" id="WP_026611812.1">
    <property type="nucleotide sequence ID" value="NZ_OX458333.1"/>
</dbReference>
<evidence type="ECO:0000259" key="11">
    <source>
        <dbReference type="PROSITE" id="PS50905"/>
    </source>
</evidence>
<dbReference type="SUPFAM" id="SSF47240">
    <property type="entry name" value="Ferritin-like"/>
    <property type="match status" value="1"/>
</dbReference>
<keyword evidence="3" id="KW-0813">Transport</keyword>
<dbReference type="EMBL" id="OX458333">
    <property type="protein sequence ID" value="CAI8831425.1"/>
    <property type="molecule type" value="Genomic_DNA"/>
</dbReference>